<comment type="subcellular location">
    <subcellularLocation>
        <location evidence="1">Secreted</location>
    </subcellularLocation>
</comment>
<feature type="domain" description="Peptidase M10 serralysin C-terminal" evidence="4">
    <location>
        <begin position="2"/>
        <end position="41"/>
    </location>
</feature>
<dbReference type="InterPro" id="IPR019960">
    <property type="entry name" value="T1SS_VCA0849"/>
</dbReference>
<evidence type="ECO:0000256" key="1">
    <source>
        <dbReference type="ARBA" id="ARBA00004613"/>
    </source>
</evidence>
<gene>
    <name evidence="5" type="ORF">LAX5112_04855</name>
</gene>
<evidence type="ECO:0000313" key="5">
    <source>
        <dbReference type="EMBL" id="CTQ77272.1"/>
    </source>
</evidence>
<keyword evidence="2" id="KW-0964">Secreted</keyword>
<accession>A0A0M7AS56</accession>
<keyword evidence="6" id="KW-1185">Reference proteome</keyword>
<dbReference type="InterPro" id="IPR011049">
    <property type="entry name" value="Serralysin-like_metalloprot_C"/>
</dbReference>
<dbReference type="GO" id="GO:0005509">
    <property type="term" value="F:calcium ion binding"/>
    <property type="evidence" value="ECO:0007669"/>
    <property type="project" value="InterPro"/>
</dbReference>
<evidence type="ECO:0000259" key="4">
    <source>
        <dbReference type="Pfam" id="PF08548"/>
    </source>
</evidence>
<name>A0A0M7AS56_9HYPH</name>
<sequence>MFVYRSYDLSGGTDTITDFLIGTDKIDLSQMLHSLISYVTEAVNAEDGEGVGGSSEPGTTTIDYSAALARLDVDMAGEDLTLLIDRQGNDAYQEVCTLVGVGNQTVSALHDNDCFIL</sequence>
<evidence type="ECO:0000256" key="3">
    <source>
        <dbReference type="ARBA" id="ARBA00022737"/>
    </source>
</evidence>
<evidence type="ECO:0000313" key="6">
    <source>
        <dbReference type="Proteomes" id="UP000053235"/>
    </source>
</evidence>
<protein>
    <recommendedName>
        <fullName evidence="4">Peptidase M10 serralysin C-terminal domain-containing protein</fullName>
    </recommendedName>
</protein>
<dbReference type="Proteomes" id="UP000053235">
    <property type="component" value="Unassembled WGS sequence"/>
</dbReference>
<keyword evidence="3" id="KW-0677">Repeat</keyword>
<dbReference type="Gene3D" id="2.150.10.10">
    <property type="entry name" value="Serralysin-like metalloprotease, C-terminal"/>
    <property type="match status" value="1"/>
</dbReference>
<dbReference type="AlphaFoldDB" id="A0A0M7AS56"/>
<dbReference type="NCBIfam" id="TIGR03661">
    <property type="entry name" value="T1SS_VCA0849"/>
    <property type="match status" value="1"/>
</dbReference>
<dbReference type="Pfam" id="PF08548">
    <property type="entry name" value="Peptidase_M10_C"/>
    <property type="match status" value="1"/>
</dbReference>
<evidence type="ECO:0000256" key="2">
    <source>
        <dbReference type="ARBA" id="ARBA00022525"/>
    </source>
</evidence>
<dbReference type="EMBL" id="CXWD01000033">
    <property type="protein sequence ID" value="CTQ77272.1"/>
    <property type="molecule type" value="Genomic_DNA"/>
</dbReference>
<dbReference type="InterPro" id="IPR013858">
    <property type="entry name" value="Peptidase_M10B_C"/>
</dbReference>
<proteinExistence type="predicted"/>
<organism evidence="5 6">
    <name type="scientific">Roseibium alexandrii</name>
    <dbReference type="NCBI Taxonomy" id="388408"/>
    <lineage>
        <taxon>Bacteria</taxon>
        <taxon>Pseudomonadati</taxon>
        <taxon>Pseudomonadota</taxon>
        <taxon>Alphaproteobacteria</taxon>
        <taxon>Hyphomicrobiales</taxon>
        <taxon>Stappiaceae</taxon>
        <taxon>Roseibium</taxon>
    </lineage>
</organism>
<dbReference type="GO" id="GO:0005615">
    <property type="term" value="C:extracellular space"/>
    <property type="evidence" value="ECO:0007669"/>
    <property type="project" value="InterPro"/>
</dbReference>
<reference evidence="6" key="1">
    <citation type="submission" date="2015-07" db="EMBL/GenBank/DDBJ databases">
        <authorList>
            <person name="Rodrigo-Torres Lidia"/>
            <person name="Arahal R.David."/>
        </authorList>
    </citation>
    <scope>NUCLEOTIDE SEQUENCE [LARGE SCALE GENOMIC DNA]</scope>
    <source>
        <strain evidence="6">CECT 5112</strain>
    </source>
</reference>